<dbReference type="Gene3D" id="3.80.10.10">
    <property type="entry name" value="Ribonuclease Inhibitor"/>
    <property type="match status" value="4"/>
</dbReference>
<dbReference type="InterPro" id="IPR001810">
    <property type="entry name" value="F-box_dom"/>
</dbReference>
<dbReference type="OrthoDB" id="120976at2759"/>
<reference evidence="3" key="1">
    <citation type="submission" date="2020-11" db="EMBL/GenBank/DDBJ databases">
        <authorList>
            <person name="Tran Van P."/>
        </authorList>
    </citation>
    <scope>NUCLEOTIDE SEQUENCE</scope>
</reference>
<dbReference type="EMBL" id="CAJPIZ010000256">
    <property type="protein sequence ID" value="CAG2100930.1"/>
    <property type="molecule type" value="Genomic_DNA"/>
</dbReference>
<evidence type="ECO:0000313" key="3">
    <source>
        <dbReference type="EMBL" id="CAD7620500.1"/>
    </source>
</evidence>
<sequence>MFNMAHHMKHKKISLETTDDSEEEDIQQPQIYAKDSLDRFGDDMCGLLLSYLSLEDRFRFECMSKQFQRTVFGSVVDITLSDRFMHKLLTNKKTIGAQMLATIAIKCSNIQTIDCRGITNGYVKHIPEVLHTFRDNCRHLSQIYCHFWGHSVQTMRSFGPLVTRIGDIDSYNIPLSLIYCDRLSRLRVKSFDDIFCSQTDELFASNLHTFEVKYYLDRYLHRLFEFVAHNQCLKSFVVRNTILNTQEFVGLCGHLSQLPQLRDLTLNIRLTDGQNSLNDSLRTISLNCKQLKRLSLTVYSKPTETIVQTLDLLKFYPQLKRLHLRLVGAVANVLLDPLKHCKRLTHLELDLPRIDINLFQNVDKNYLRLHYLCIKTAVITRKCLHNVSRLPALQILVIKFNVSICLSSNSFSDLLTTCPKLKTIETQLNNVSNLYLRHMAHHMKHKKISLVTTDDSEEEDRQLTQIYAKDSLDRFGDDMFGLLLSYLLLEDRFRCECVSKQFRRIIFGSVEDIILSDGFIHRLLTNKKRIDTKMLATIAIKCPNIECIDCRGITIGYECHIPEVLNTFQDNCWHLRDIYCNLWRYSGLTMGSLGPLVTRIGDVGSYDYPLPLIRCHRLSHLCVKSFDDIFRSHPDQLFVKNLHKLEVKHYSHKYLNNYLHDYLHRLSTFVAHNQCLNSLIIRNTELNTQEFVELCGQLSRLPLLRDLTLNIRLTDGQNSLDSSLRTIAVNCKQLKRLSLTLYTKPTETIVQTLGSLRLYPQLKRLHLTLIGAVANVLLDPLKHCKRLTHLELDLPRIDINLFENLDKNYLRLHYLWIRTTVITRECLAHISRLPALQTLVIHFNRSERLSGNGFGDLLTTCPKLKTIETHLNNVSNLYLRHMAHHMKHKKISLEATDDGEEEDRQQPQIYGKDSLDRFGDDMFGLLLSYLSSEDRFRCECVSKQFQRTVFGSIVDIRLSDGFIKRLLTNEKTIDAQMLATIAIKCSNIQCIDLRGMTRKYEKRIPEVLNTFRDNCRHLKEFYRNYWRISGQTVLSLRPLVTRIDGIDSYCWQRSFELCVNSFDYIFWSIPEQLNLSAKNLHTFEVKYYLHNYLHRLSEFVAHNQCLKSFVVRNTILNTQVFGELCGQLSRLPQLRDLTLNIRLTDGQNSLNDSLLTISVNCKQLKRLSLTVYSNATAIAQTLDSFGFYPQLKRFHLTLIGAVANGLLDPLKHCKRLTHLVLDLPRIDINLFQNVDKNYLSLHYLCFKTTVITSDCLSHISRLPALQTLVIYFSRSERLSDMAHHMKHKKISLVTTDDGEEEDIQQTQIYAKDSLDRFGDDMFGLLLSHLSFEDRFRFECVSKQIQRTVFESVVDIILSDRFIQRLLTNEKTIDSQMLATFAIKCSNIQCIDCRGITTGYEGHIPEVLNTFRNKCRHLREIYCNLWENNSQTMRSFGPLITRIGDIDSYYNQLALSYCHRLSRLRIQLFNDILTANDQLFAEDLDPFEFNEDFHEFEFNFYLHPYLHRLSTFVAHNQSLKSLIVGNTILNTQEFGELCGQLSRLPLLRELIVNIKLTDGQISLNDSLLTIAGNCKQLKRLSLTVYSNPTETITQTLDSLGLYSQLKRLHLTFIGAVANGWLDSLKDCKRLTHLELNFPRIDLNLFQNMDQNYLRLHYLSIKTSIITRECLAQISRLPALQTLVIEFNRTNRLSGNGFSDLLTTCPKLKTIETRVNTIQKFYS</sequence>
<dbReference type="PANTHER" id="PTHR38926:SF5">
    <property type="entry name" value="F-BOX AND LEUCINE-RICH REPEAT PROTEIN 6"/>
    <property type="match status" value="1"/>
</dbReference>
<dbReference type="PANTHER" id="PTHR38926">
    <property type="entry name" value="F-BOX DOMAIN CONTAINING PROTEIN, EXPRESSED"/>
    <property type="match status" value="1"/>
</dbReference>
<feature type="domain" description="F-box" evidence="2">
    <location>
        <begin position="40"/>
        <end position="80"/>
    </location>
</feature>
<feature type="domain" description="F-box" evidence="2">
    <location>
        <begin position="918"/>
        <end position="958"/>
    </location>
</feature>
<feature type="domain" description="F-box" evidence="2">
    <location>
        <begin position="1317"/>
        <end position="1357"/>
    </location>
</feature>
<organism evidence="3">
    <name type="scientific">Medioppia subpectinata</name>
    <dbReference type="NCBI Taxonomy" id="1979941"/>
    <lineage>
        <taxon>Eukaryota</taxon>
        <taxon>Metazoa</taxon>
        <taxon>Ecdysozoa</taxon>
        <taxon>Arthropoda</taxon>
        <taxon>Chelicerata</taxon>
        <taxon>Arachnida</taxon>
        <taxon>Acari</taxon>
        <taxon>Acariformes</taxon>
        <taxon>Sarcoptiformes</taxon>
        <taxon>Oribatida</taxon>
        <taxon>Brachypylina</taxon>
        <taxon>Oppioidea</taxon>
        <taxon>Oppiidae</taxon>
        <taxon>Medioppia</taxon>
    </lineage>
</organism>
<dbReference type="Proteomes" id="UP000759131">
    <property type="component" value="Unassembled WGS sequence"/>
</dbReference>
<feature type="domain" description="F-box" evidence="2">
    <location>
        <begin position="475"/>
        <end position="515"/>
    </location>
</feature>
<dbReference type="SUPFAM" id="SSF52047">
    <property type="entry name" value="RNI-like"/>
    <property type="match status" value="4"/>
</dbReference>
<evidence type="ECO:0000259" key="2">
    <source>
        <dbReference type="SMART" id="SM00256"/>
    </source>
</evidence>
<dbReference type="SMART" id="SM00256">
    <property type="entry name" value="FBOX"/>
    <property type="match status" value="4"/>
</dbReference>
<proteinExistence type="predicted"/>
<dbReference type="EMBL" id="OC854831">
    <property type="protein sequence ID" value="CAD7620500.1"/>
    <property type="molecule type" value="Genomic_DNA"/>
</dbReference>
<protein>
    <recommendedName>
        <fullName evidence="2">F-box domain-containing protein</fullName>
    </recommendedName>
</protein>
<evidence type="ECO:0000256" key="1">
    <source>
        <dbReference type="SAM" id="MobiDB-lite"/>
    </source>
</evidence>
<feature type="region of interest" description="Disordered" evidence="1">
    <location>
        <begin position="892"/>
        <end position="912"/>
    </location>
</feature>
<accession>A0A7R9KCK7</accession>
<dbReference type="InterPro" id="IPR032675">
    <property type="entry name" value="LRR_dom_sf"/>
</dbReference>
<keyword evidence="4" id="KW-1185">Reference proteome</keyword>
<gene>
    <name evidence="3" type="ORF">OSB1V03_LOCUS985</name>
</gene>
<evidence type="ECO:0000313" key="4">
    <source>
        <dbReference type="Proteomes" id="UP000759131"/>
    </source>
</evidence>
<name>A0A7R9KCK7_9ACAR</name>